<reference evidence="13" key="1">
    <citation type="submission" date="2016-11" db="EMBL/GenBank/DDBJ databases">
        <authorList>
            <person name="Varghese N."/>
            <person name="Submissions S."/>
        </authorList>
    </citation>
    <scope>NUCLEOTIDE SEQUENCE [LARGE SCALE GENOMIC DNA]</scope>
    <source>
        <strain evidence="13">DSM 26134</strain>
    </source>
</reference>
<evidence type="ECO:0000256" key="9">
    <source>
        <dbReference type="ARBA" id="ARBA00023310"/>
    </source>
</evidence>
<keyword evidence="13" id="KW-1185">Reference proteome</keyword>
<dbReference type="AlphaFoldDB" id="A0A1M6WRL1"/>
<dbReference type="GO" id="GO:0042777">
    <property type="term" value="P:proton motive force-driven plasma membrane ATP synthesis"/>
    <property type="evidence" value="ECO:0007669"/>
    <property type="project" value="UniProtKB-UniRule"/>
</dbReference>
<keyword evidence="8 11" id="KW-0139">CF(1)</keyword>
<comment type="subcellular location">
    <subcellularLocation>
        <location evidence="11">Cell membrane</location>
        <topology evidence="11">Peripheral membrane protein</topology>
    </subcellularLocation>
    <subcellularLocation>
        <location evidence="2">Membrane</location>
        <topology evidence="2">Peripheral membrane protein</topology>
    </subcellularLocation>
    <subcellularLocation>
        <location evidence="10">Thylakoid</location>
    </subcellularLocation>
</comment>
<dbReference type="Gene3D" id="1.10.287.80">
    <property type="entry name" value="ATP synthase, gamma subunit, helix hairpin domain"/>
    <property type="match status" value="1"/>
</dbReference>
<dbReference type="PROSITE" id="PS00153">
    <property type="entry name" value="ATPASE_GAMMA"/>
    <property type="match status" value="1"/>
</dbReference>
<evidence type="ECO:0000256" key="8">
    <source>
        <dbReference type="ARBA" id="ARBA00023196"/>
    </source>
</evidence>
<dbReference type="EMBL" id="FRAA01000014">
    <property type="protein sequence ID" value="SHK96306.1"/>
    <property type="molecule type" value="Genomic_DNA"/>
</dbReference>
<keyword evidence="6 11" id="KW-0406">Ion transport</keyword>
<dbReference type="Pfam" id="PF00231">
    <property type="entry name" value="ATP-synt"/>
    <property type="match status" value="1"/>
</dbReference>
<proteinExistence type="inferred from homology"/>
<dbReference type="SUPFAM" id="SSF52943">
    <property type="entry name" value="ATP synthase (F1-ATPase), gamma subunit"/>
    <property type="match status" value="1"/>
</dbReference>
<dbReference type="CDD" id="cd12151">
    <property type="entry name" value="F1-ATPase_gamma"/>
    <property type="match status" value="1"/>
</dbReference>
<keyword evidence="5 11" id="KW-0375">Hydrogen ion transport</keyword>
<evidence type="ECO:0000256" key="7">
    <source>
        <dbReference type="ARBA" id="ARBA00023136"/>
    </source>
</evidence>
<evidence type="ECO:0000256" key="11">
    <source>
        <dbReference type="HAMAP-Rule" id="MF_00815"/>
    </source>
</evidence>
<dbReference type="GO" id="GO:0009579">
    <property type="term" value="C:thylakoid"/>
    <property type="evidence" value="ECO:0007669"/>
    <property type="project" value="UniProtKB-SubCell"/>
</dbReference>
<dbReference type="GO" id="GO:0046933">
    <property type="term" value="F:proton-transporting ATP synthase activity, rotational mechanism"/>
    <property type="evidence" value="ECO:0007669"/>
    <property type="project" value="UniProtKB-UniRule"/>
</dbReference>
<dbReference type="PANTHER" id="PTHR11693">
    <property type="entry name" value="ATP SYNTHASE GAMMA CHAIN"/>
    <property type="match status" value="1"/>
</dbReference>
<dbReference type="InterPro" id="IPR000131">
    <property type="entry name" value="ATP_synth_F1_gsu"/>
</dbReference>
<accession>A0A1M6WRL1</accession>
<evidence type="ECO:0000256" key="4">
    <source>
        <dbReference type="ARBA" id="ARBA00022448"/>
    </source>
</evidence>
<organism evidence="12 13">
    <name type="scientific">Reichenbachiella agariperforans</name>
    <dbReference type="NCBI Taxonomy" id="156994"/>
    <lineage>
        <taxon>Bacteria</taxon>
        <taxon>Pseudomonadati</taxon>
        <taxon>Bacteroidota</taxon>
        <taxon>Cytophagia</taxon>
        <taxon>Cytophagales</taxon>
        <taxon>Reichenbachiellaceae</taxon>
        <taxon>Reichenbachiella</taxon>
    </lineage>
</organism>
<dbReference type="RefSeq" id="WP_073125661.1">
    <property type="nucleotide sequence ID" value="NZ_FRAA01000014.1"/>
</dbReference>
<sequence length="297" mass="33411">MANLKEVKNRIQSVTSTQQITSAMKMVAAAKLKRAQDRITQMRPYSQKLTGILQNVSSALDGDIENAFGETREVENVLLVVVSSDRGLCGAFNNNIFKAAVNLINDKYSYEQKHDGVHILPIGKKAFEYFSKRKYSVVDDYYDMFQDLTFDKVKKAAEFAMEEFREGNYDKVELVFNEFKNVATQIVRTEEFLPLQSVVPKDGEAKKKDVDYLFEPSAQYVVNELIPKSLKIQFYKAVLESNASEHGARMTAMGQATDNAGDLLKQLKLTYNRTRQAAITKEILEIVGGAEALASNS</sequence>
<evidence type="ECO:0000256" key="2">
    <source>
        <dbReference type="ARBA" id="ARBA00004170"/>
    </source>
</evidence>
<evidence type="ECO:0000256" key="5">
    <source>
        <dbReference type="ARBA" id="ARBA00022781"/>
    </source>
</evidence>
<dbReference type="GO" id="GO:0005886">
    <property type="term" value="C:plasma membrane"/>
    <property type="evidence" value="ECO:0007669"/>
    <property type="project" value="UniProtKB-SubCell"/>
</dbReference>
<dbReference type="NCBIfam" id="TIGR01146">
    <property type="entry name" value="ATPsyn_F1gamma"/>
    <property type="match status" value="1"/>
</dbReference>
<dbReference type="PANTHER" id="PTHR11693:SF22">
    <property type="entry name" value="ATP SYNTHASE SUBUNIT GAMMA, MITOCHONDRIAL"/>
    <property type="match status" value="1"/>
</dbReference>
<dbReference type="HAMAP" id="MF_00815">
    <property type="entry name" value="ATP_synth_gamma_bact"/>
    <property type="match status" value="1"/>
</dbReference>
<keyword evidence="4 11" id="KW-0813">Transport</keyword>
<dbReference type="Gene3D" id="3.40.1380.10">
    <property type="match status" value="1"/>
</dbReference>
<name>A0A1M6WRL1_REIAG</name>
<dbReference type="GO" id="GO:0005524">
    <property type="term" value="F:ATP binding"/>
    <property type="evidence" value="ECO:0007669"/>
    <property type="project" value="UniProtKB-UniRule"/>
</dbReference>
<keyword evidence="11" id="KW-1003">Cell membrane</keyword>
<evidence type="ECO:0000256" key="10">
    <source>
        <dbReference type="ARBA" id="ARBA00060385"/>
    </source>
</evidence>
<comment type="similarity">
    <text evidence="3 11">Belongs to the ATPase gamma chain family.</text>
</comment>
<protein>
    <recommendedName>
        <fullName evidence="11">ATP synthase gamma chain</fullName>
    </recommendedName>
    <alternativeName>
        <fullName evidence="11">ATP synthase F1 sector gamma subunit</fullName>
    </alternativeName>
    <alternativeName>
        <fullName evidence="11">F-ATPase gamma subunit</fullName>
    </alternativeName>
</protein>
<comment type="function">
    <text evidence="1 11">Produces ATP from ADP in the presence of a proton gradient across the membrane. The gamma chain is believed to be important in regulating ATPase activity and the flow of protons through the CF(0) complex.</text>
</comment>
<keyword evidence="9 11" id="KW-0066">ATP synthesis</keyword>
<dbReference type="STRING" id="156994.SAMN04488028_11433"/>
<dbReference type="Proteomes" id="UP000184474">
    <property type="component" value="Unassembled WGS sequence"/>
</dbReference>
<evidence type="ECO:0000256" key="6">
    <source>
        <dbReference type="ARBA" id="ARBA00023065"/>
    </source>
</evidence>
<comment type="subunit">
    <text evidence="11">F-type ATPases have 2 components, CF(1) - the catalytic core - and CF(0) - the membrane proton channel. CF(1) has five subunits: alpha(3), beta(3), gamma(1), delta(1), epsilon(1). CF(0) has three main subunits: a, b and c.</text>
</comment>
<evidence type="ECO:0000313" key="12">
    <source>
        <dbReference type="EMBL" id="SHK96306.1"/>
    </source>
</evidence>
<evidence type="ECO:0000256" key="1">
    <source>
        <dbReference type="ARBA" id="ARBA00003456"/>
    </source>
</evidence>
<dbReference type="GO" id="GO:0045259">
    <property type="term" value="C:proton-transporting ATP synthase complex"/>
    <property type="evidence" value="ECO:0007669"/>
    <property type="project" value="UniProtKB-KW"/>
</dbReference>
<gene>
    <name evidence="11" type="primary">atpG</name>
    <name evidence="12" type="ORF">SAMN04488028_11433</name>
</gene>
<evidence type="ECO:0000313" key="13">
    <source>
        <dbReference type="Proteomes" id="UP000184474"/>
    </source>
</evidence>
<keyword evidence="7 11" id="KW-0472">Membrane</keyword>
<dbReference type="FunFam" id="1.10.287.80:FF:000003">
    <property type="entry name" value="ATP synthase gamma chain, chloroplastic"/>
    <property type="match status" value="1"/>
</dbReference>
<dbReference type="InterPro" id="IPR035968">
    <property type="entry name" value="ATP_synth_F1_ATPase_gsu"/>
</dbReference>
<evidence type="ECO:0000256" key="3">
    <source>
        <dbReference type="ARBA" id="ARBA00007681"/>
    </source>
</evidence>
<dbReference type="InterPro" id="IPR023632">
    <property type="entry name" value="ATP_synth_F1_gsu_CS"/>
</dbReference>
<dbReference type="PRINTS" id="PR00126">
    <property type="entry name" value="ATPASEGAMMA"/>
</dbReference>